<organism evidence="5 6">
    <name type="scientific">Arachis hypogaea</name>
    <name type="common">Peanut</name>
    <dbReference type="NCBI Taxonomy" id="3818"/>
    <lineage>
        <taxon>Eukaryota</taxon>
        <taxon>Viridiplantae</taxon>
        <taxon>Streptophyta</taxon>
        <taxon>Embryophyta</taxon>
        <taxon>Tracheophyta</taxon>
        <taxon>Spermatophyta</taxon>
        <taxon>Magnoliopsida</taxon>
        <taxon>eudicotyledons</taxon>
        <taxon>Gunneridae</taxon>
        <taxon>Pentapetalae</taxon>
        <taxon>rosids</taxon>
        <taxon>fabids</taxon>
        <taxon>Fabales</taxon>
        <taxon>Fabaceae</taxon>
        <taxon>Papilionoideae</taxon>
        <taxon>50 kb inversion clade</taxon>
        <taxon>dalbergioids sensu lato</taxon>
        <taxon>Dalbergieae</taxon>
        <taxon>Pterocarpus clade</taxon>
        <taxon>Arachis</taxon>
    </lineage>
</organism>
<evidence type="ECO:0000256" key="1">
    <source>
        <dbReference type="ARBA" id="ARBA00022603"/>
    </source>
</evidence>
<gene>
    <name evidence="5" type="ORF">Ahy_A05g025212</name>
</gene>
<dbReference type="InterPro" id="IPR023576">
    <property type="entry name" value="UbiE/COQ5_MeTrFase_CS"/>
</dbReference>
<evidence type="ECO:0000313" key="5">
    <source>
        <dbReference type="EMBL" id="RYR59349.1"/>
    </source>
</evidence>
<keyword evidence="2" id="KW-0808">Transferase</keyword>
<name>A0A445D885_ARAHY</name>
<protein>
    <submittedName>
        <fullName evidence="5">Uncharacterized protein</fullName>
    </submittedName>
</protein>
<dbReference type="EMBL" id="SDMP01000005">
    <property type="protein sequence ID" value="RYR59349.1"/>
    <property type="molecule type" value="Genomic_DNA"/>
</dbReference>
<dbReference type="Proteomes" id="UP000289738">
    <property type="component" value="Chromosome A05"/>
</dbReference>
<comment type="caution">
    <text evidence="5">The sequence shown here is derived from an EMBL/GenBank/DDBJ whole genome shotgun (WGS) entry which is preliminary data.</text>
</comment>
<keyword evidence="1" id="KW-0489">Methyltransferase</keyword>
<feature type="transmembrane region" description="Helical" evidence="4">
    <location>
        <begin position="66"/>
        <end position="85"/>
    </location>
</feature>
<proteinExistence type="predicted"/>
<keyword evidence="3" id="KW-0949">S-adenosyl-L-methionine</keyword>
<evidence type="ECO:0000256" key="2">
    <source>
        <dbReference type="ARBA" id="ARBA00022679"/>
    </source>
</evidence>
<dbReference type="GO" id="GO:0008168">
    <property type="term" value="F:methyltransferase activity"/>
    <property type="evidence" value="ECO:0007669"/>
    <property type="project" value="UniProtKB-KW"/>
</dbReference>
<keyword evidence="4" id="KW-1133">Transmembrane helix</keyword>
<keyword evidence="6" id="KW-1185">Reference proteome</keyword>
<reference evidence="5 6" key="1">
    <citation type="submission" date="2019-01" db="EMBL/GenBank/DDBJ databases">
        <title>Sequencing of cultivated peanut Arachis hypogaea provides insights into genome evolution and oil improvement.</title>
        <authorList>
            <person name="Chen X."/>
        </authorList>
    </citation>
    <scope>NUCLEOTIDE SEQUENCE [LARGE SCALE GENOMIC DNA]</scope>
    <source>
        <strain evidence="6">cv. Fuhuasheng</strain>
        <tissue evidence="5">Leaves</tissue>
    </source>
</reference>
<evidence type="ECO:0000256" key="3">
    <source>
        <dbReference type="ARBA" id="ARBA00022691"/>
    </source>
</evidence>
<evidence type="ECO:0000313" key="6">
    <source>
        <dbReference type="Proteomes" id="UP000289738"/>
    </source>
</evidence>
<keyword evidence="4" id="KW-0812">Transmembrane</keyword>
<evidence type="ECO:0000256" key="4">
    <source>
        <dbReference type="SAM" id="Phobius"/>
    </source>
</evidence>
<sequence length="86" mass="9914">MATMLLLPFRTLIPSSSSSSNFRPAPLRCSNDRQALFNRIAPVYDNLNDLLSLGQHRIWKRMTVSWAGYPFFLPFIALLLQSFFFS</sequence>
<keyword evidence="4" id="KW-0472">Membrane</keyword>
<dbReference type="PROSITE" id="PS01183">
    <property type="entry name" value="UBIE_1"/>
    <property type="match status" value="1"/>
</dbReference>
<dbReference type="GO" id="GO:0032259">
    <property type="term" value="P:methylation"/>
    <property type="evidence" value="ECO:0007669"/>
    <property type="project" value="UniProtKB-KW"/>
</dbReference>
<dbReference type="AlphaFoldDB" id="A0A445D885"/>
<dbReference type="Pfam" id="PF01209">
    <property type="entry name" value="Ubie_methyltran"/>
    <property type="match status" value="1"/>
</dbReference>
<accession>A0A445D885</accession>